<dbReference type="NCBIfam" id="NF009688">
    <property type="entry name" value="PRK13209.1"/>
    <property type="match status" value="1"/>
</dbReference>
<comment type="catalytic activity">
    <reaction evidence="2">
        <text>L-ribulose 5-phosphate = L-xylulose 5-phosphate</text>
        <dbReference type="Rhea" id="RHEA:18497"/>
        <dbReference type="ChEBI" id="CHEBI:57829"/>
        <dbReference type="ChEBI" id="CHEBI:58226"/>
        <dbReference type="EC" id="5.1.3.22"/>
    </reaction>
</comment>
<evidence type="ECO:0000259" key="6">
    <source>
        <dbReference type="Pfam" id="PF01261"/>
    </source>
</evidence>
<gene>
    <name evidence="7" type="primary">ulaE</name>
    <name evidence="7" type="ORF">CAGEJMGA_00557</name>
</gene>
<dbReference type="InterPro" id="IPR036237">
    <property type="entry name" value="Xyl_isomerase-like_sf"/>
</dbReference>
<dbReference type="SUPFAM" id="SSF51658">
    <property type="entry name" value="Xylose isomerase-like"/>
    <property type="match status" value="1"/>
</dbReference>
<dbReference type="RefSeq" id="WP_050848373.1">
    <property type="nucleotide sequence ID" value="NZ_CABFLD010000022.1"/>
</dbReference>
<dbReference type="GO" id="GO:0016861">
    <property type="term" value="F:intramolecular oxidoreductase activity, interconverting aldoses and ketoses"/>
    <property type="evidence" value="ECO:0007669"/>
    <property type="project" value="InterPro"/>
</dbReference>
<dbReference type="CDD" id="cd00019">
    <property type="entry name" value="AP2Ec"/>
    <property type="match status" value="1"/>
</dbReference>
<dbReference type="AlphaFoldDB" id="A0AAQ0RH74"/>
<dbReference type="NCBIfam" id="TIGR00542">
    <property type="entry name" value="hxl6Piso_put"/>
    <property type="match status" value="1"/>
</dbReference>
<dbReference type="InterPro" id="IPR050417">
    <property type="entry name" value="Sugar_Epim/Isomerase"/>
</dbReference>
<dbReference type="NCBIfam" id="NF009689">
    <property type="entry name" value="PRK13210.1"/>
    <property type="match status" value="1"/>
</dbReference>
<dbReference type="Proteomes" id="UP000658741">
    <property type="component" value="Unassembled WGS sequence"/>
</dbReference>
<dbReference type="Gene3D" id="3.20.20.150">
    <property type="entry name" value="Divalent-metal-dependent TIM barrel enzymes"/>
    <property type="match status" value="1"/>
</dbReference>
<accession>A0AAQ0RH74</accession>
<dbReference type="GO" id="GO:0034015">
    <property type="term" value="F:L-ribulose-5-phosphate 3-epimerase activity"/>
    <property type="evidence" value="ECO:0007669"/>
    <property type="project" value="UniProtKB-EC"/>
</dbReference>
<dbReference type="GO" id="GO:0006281">
    <property type="term" value="P:DNA repair"/>
    <property type="evidence" value="ECO:0007669"/>
    <property type="project" value="InterPro"/>
</dbReference>
<dbReference type="PANTHER" id="PTHR43489">
    <property type="entry name" value="ISOMERASE"/>
    <property type="match status" value="1"/>
</dbReference>
<evidence type="ECO:0000256" key="1">
    <source>
        <dbReference type="ARBA" id="ARBA00023235"/>
    </source>
</evidence>
<evidence type="ECO:0000256" key="5">
    <source>
        <dbReference type="NCBIfam" id="TIGR00542"/>
    </source>
</evidence>
<evidence type="ECO:0000256" key="2">
    <source>
        <dbReference type="ARBA" id="ARBA00051987"/>
    </source>
</evidence>
<proteinExistence type="inferred from homology"/>
<dbReference type="EMBL" id="CABFLD010000022">
    <property type="protein sequence ID" value="VTX54581.1"/>
    <property type="molecule type" value="Genomic_DNA"/>
</dbReference>
<reference evidence="7" key="1">
    <citation type="submission" date="2019-05" db="EMBL/GenBank/DDBJ databases">
        <authorList>
            <person name="Hibberd M."/>
        </authorList>
    </citation>
    <scope>NUCLEOTIDE SEQUENCE</scope>
    <source>
        <strain evidence="7">Haemophilus_influenzae_BgEED16</strain>
    </source>
</reference>
<dbReference type="Pfam" id="PF01261">
    <property type="entry name" value="AP_endonuc_2"/>
    <property type="match status" value="1"/>
</dbReference>
<sequence>MKKHKIGIYEKALPKNITWQERLSLAKACGFEFIEMSIDESDDRLSRLNWTKSERIALHQSIIQSGITIPSMCLSAHRRFPFGSKDKKIRQKAFEIMEKAIDLSVNLGIRTIQLAGYDVYYEKQDEETIKYFQEGIEFAVTLAASAQVTLAVEIMDTPFMSSISRWKKWDTIINSPWFTVYPDIGNLSAWNNNIEEELTLGIDKISAIHLKDTYPVTETSKGQFRDVPFGQGCVDFVHFFSLLKKLNYRGAFLIEMWTEKNEEPLLEIIQARKWIVQQMEKAGLLC</sequence>
<dbReference type="FunFam" id="3.20.20.150:FF:000003">
    <property type="entry name" value="L-ribulose-5-phosphate 3-epimerase UlaE"/>
    <property type="match status" value="1"/>
</dbReference>
<dbReference type="PANTHER" id="PTHR43489:SF1">
    <property type="entry name" value="L-RIBULOSE-5-PHOSPHATE 3-EPIMERASE SGBU-RELATED"/>
    <property type="match status" value="1"/>
</dbReference>
<dbReference type="InterPro" id="IPR013022">
    <property type="entry name" value="Xyl_isomerase-like_TIM-brl"/>
</dbReference>
<evidence type="ECO:0000256" key="3">
    <source>
        <dbReference type="ARBA" id="ARBA00060980"/>
    </source>
</evidence>
<dbReference type="GO" id="GO:0019852">
    <property type="term" value="P:L-ascorbic acid metabolic process"/>
    <property type="evidence" value="ECO:0007669"/>
    <property type="project" value="TreeGrafter"/>
</dbReference>
<protein>
    <recommendedName>
        <fullName evidence="4 5">L-ribulose-5-phosphate 3-epimerase</fullName>
    </recommendedName>
</protein>
<keyword evidence="1 7" id="KW-0413">Isomerase</keyword>
<feature type="domain" description="Xylose isomerase-like TIM barrel" evidence="6">
    <location>
        <begin position="24"/>
        <end position="275"/>
    </location>
</feature>
<evidence type="ECO:0000313" key="8">
    <source>
        <dbReference type="Proteomes" id="UP000658741"/>
    </source>
</evidence>
<dbReference type="InterPro" id="IPR004560">
    <property type="entry name" value="L-Ru-5P_3-Epase"/>
</dbReference>
<organism evidence="7 8">
    <name type="scientific">Haemophilus influenzae</name>
    <dbReference type="NCBI Taxonomy" id="727"/>
    <lineage>
        <taxon>Bacteria</taxon>
        <taxon>Pseudomonadati</taxon>
        <taxon>Pseudomonadota</taxon>
        <taxon>Gammaproteobacteria</taxon>
        <taxon>Pasteurellales</taxon>
        <taxon>Pasteurellaceae</taxon>
        <taxon>Haemophilus</taxon>
    </lineage>
</organism>
<comment type="caution">
    <text evidence="7">The sequence shown here is derived from an EMBL/GenBank/DDBJ whole genome shotgun (WGS) entry which is preliminary data.</text>
</comment>
<dbReference type="GO" id="GO:0008270">
    <property type="term" value="F:zinc ion binding"/>
    <property type="evidence" value="ECO:0007669"/>
    <property type="project" value="InterPro"/>
</dbReference>
<dbReference type="GO" id="GO:0003677">
    <property type="term" value="F:DNA binding"/>
    <property type="evidence" value="ECO:0007669"/>
    <property type="project" value="InterPro"/>
</dbReference>
<evidence type="ECO:0000313" key="7">
    <source>
        <dbReference type="EMBL" id="VTX54581.1"/>
    </source>
</evidence>
<comment type="similarity">
    <text evidence="3">Belongs to the L-ribulose-5-phosphate 3-epimerase family.</text>
</comment>
<dbReference type="InterPro" id="IPR001719">
    <property type="entry name" value="AP_endonuc_2"/>
</dbReference>
<evidence type="ECO:0000256" key="4">
    <source>
        <dbReference type="ARBA" id="ARBA00066354"/>
    </source>
</evidence>
<name>A0AAQ0RH74_HAEIF</name>